<dbReference type="PROSITE" id="PS50262">
    <property type="entry name" value="G_PROTEIN_RECEP_F1_2"/>
    <property type="match status" value="1"/>
</dbReference>
<dbReference type="EMBL" id="DS469511">
    <property type="protein sequence ID" value="EDO48898.1"/>
    <property type="molecule type" value="Genomic_DNA"/>
</dbReference>
<gene>
    <name evidence="8" type="ORF">NEMVEDRAFT_v1g62571</name>
</gene>
<dbReference type="GO" id="GO:0004930">
    <property type="term" value="F:G protein-coupled receptor activity"/>
    <property type="evidence" value="ECO:0007669"/>
    <property type="project" value="UniProtKB-KW"/>
</dbReference>
<feature type="transmembrane region" description="Helical" evidence="6">
    <location>
        <begin position="146"/>
        <end position="167"/>
    </location>
</feature>
<evidence type="ECO:0000256" key="2">
    <source>
        <dbReference type="ARBA" id="ARBA00022692"/>
    </source>
</evidence>
<evidence type="ECO:0000256" key="4">
    <source>
        <dbReference type="ARBA" id="ARBA00023136"/>
    </source>
</evidence>
<dbReference type="Gene3D" id="1.20.1070.10">
    <property type="entry name" value="Rhodopsin 7-helix transmembrane proteins"/>
    <property type="match status" value="1"/>
</dbReference>
<evidence type="ECO:0000259" key="7">
    <source>
        <dbReference type="PROSITE" id="PS50262"/>
    </source>
</evidence>
<dbReference type="PROSITE" id="PS00237">
    <property type="entry name" value="G_PROTEIN_RECEP_F1_1"/>
    <property type="match status" value="1"/>
</dbReference>
<dbReference type="InterPro" id="IPR000276">
    <property type="entry name" value="GPCR_Rhodpsn"/>
</dbReference>
<dbReference type="GO" id="GO:0016020">
    <property type="term" value="C:membrane"/>
    <property type="evidence" value="ECO:0007669"/>
    <property type="project" value="UniProtKB-SubCell"/>
</dbReference>
<reference evidence="8 9" key="1">
    <citation type="journal article" date="2007" name="Science">
        <title>Sea anemone genome reveals ancestral eumetazoan gene repertoire and genomic organization.</title>
        <authorList>
            <person name="Putnam N.H."/>
            <person name="Srivastava M."/>
            <person name="Hellsten U."/>
            <person name="Dirks B."/>
            <person name="Chapman J."/>
            <person name="Salamov A."/>
            <person name="Terry A."/>
            <person name="Shapiro H."/>
            <person name="Lindquist E."/>
            <person name="Kapitonov V.V."/>
            <person name="Jurka J."/>
            <person name="Genikhovich G."/>
            <person name="Grigoriev I.V."/>
            <person name="Lucas S.M."/>
            <person name="Steele R.E."/>
            <person name="Finnerty J.R."/>
            <person name="Technau U."/>
            <person name="Martindale M.Q."/>
            <person name="Rokhsar D.S."/>
        </authorList>
    </citation>
    <scope>NUCLEOTIDE SEQUENCE [LARGE SCALE GENOMIC DNA]</scope>
    <source>
        <strain evidence="9">CH2 X CH6</strain>
    </source>
</reference>
<dbReference type="PANTHER" id="PTHR45698:SF1">
    <property type="entry name" value="TRACE AMINE-ASSOCIATED RECEPTOR 13C-LIKE"/>
    <property type="match status" value="1"/>
</dbReference>
<feature type="transmembrane region" description="Helical" evidence="6">
    <location>
        <begin position="61"/>
        <end position="83"/>
    </location>
</feature>
<feature type="domain" description="G-protein coupled receptors family 1 profile" evidence="7">
    <location>
        <begin position="1"/>
        <end position="229"/>
    </location>
</feature>
<keyword evidence="5" id="KW-0297">G-protein coupled receptor</keyword>
<feature type="non-terminal residue" evidence="8">
    <location>
        <position position="1"/>
    </location>
</feature>
<dbReference type="AlphaFoldDB" id="A7RHR0"/>
<evidence type="ECO:0000256" key="6">
    <source>
        <dbReference type="SAM" id="Phobius"/>
    </source>
</evidence>
<dbReference type="InterPro" id="IPR017452">
    <property type="entry name" value="GPCR_Rhodpsn_7TM"/>
</dbReference>
<keyword evidence="9" id="KW-1185">Reference proteome</keyword>
<evidence type="ECO:0000313" key="8">
    <source>
        <dbReference type="EMBL" id="EDO48898.1"/>
    </source>
</evidence>
<dbReference type="CDD" id="cd00637">
    <property type="entry name" value="7tm_classA_rhodopsin-like"/>
    <property type="match status" value="1"/>
</dbReference>
<keyword evidence="5" id="KW-0675">Receptor</keyword>
<sequence length="247" mass="27940">NTLVCMVVRRSKRAQTPMNNLIMSLAMSDIFIGATIFPRHIINNAFVHPGGKQGSALCKLVTGGGLLWISVTASGLLLTAVAFERFFAIVLPHKKRLRITNRKLRWIVSSVWMFAIASNLPSMLVMEYNEDLNFCTEVWPVWVSPKAYVSVMFVVGTSSVLFMYILLRARTKVTKMLILMTVIHTVCRTPNYTFYLLSYINPDVQYGSASYSSTVALILLNSTSHPFLLCWQMESFRKGVWQILQSL</sequence>
<dbReference type="eggNOG" id="KOG3656">
    <property type="taxonomic scope" value="Eukaryota"/>
</dbReference>
<evidence type="ECO:0000313" key="9">
    <source>
        <dbReference type="Proteomes" id="UP000001593"/>
    </source>
</evidence>
<keyword evidence="2 5" id="KW-0812">Transmembrane</keyword>
<dbReference type="HOGENOM" id="CLU_009579_6_0_1"/>
<dbReference type="Pfam" id="PF00001">
    <property type="entry name" value="7tm_1"/>
    <property type="match status" value="1"/>
</dbReference>
<organism evidence="8 9">
    <name type="scientific">Nematostella vectensis</name>
    <name type="common">Starlet sea anemone</name>
    <dbReference type="NCBI Taxonomy" id="45351"/>
    <lineage>
        <taxon>Eukaryota</taxon>
        <taxon>Metazoa</taxon>
        <taxon>Cnidaria</taxon>
        <taxon>Anthozoa</taxon>
        <taxon>Hexacorallia</taxon>
        <taxon>Actiniaria</taxon>
        <taxon>Edwardsiidae</taxon>
        <taxon>Nematostella</taxon>
    </lineage>
</organism>
<protein>
    <recommendedName>
        <fullName evidence="7">G-protein coupled receptors family 1 profile domain-containing protein</fullName>
    </recommendedName>
</protein>
<dbReference type="Proteomes" id="UP000001593">
    <property type="component" value="Unassembled WGS sequence"/>
</dbReference>
<keyword evidence="3 6" id="KW-1133">Transmembrane helix</keyword>
<feature type="non-terminal residue" evidence="8">
    <location>
        <position position="247"/>
    </location>
</feature>
<dbReference type="PRINTS" id="PR00237">
    <property type="entry name" value="GPCRRHODOPSN"/>
</dbReference>
<name>A7RHR0_NEMVE</name>
<dbReference type="InParanoid" id="A7RHR0"/>
<dbReference type="SUPFAM" id="SSF81321">
    <property type="entry name" value="Family A G protein-coupled receptor-like"/>
    <property type="match status" value="1"/>
</dbReference>
<dbReference type="PhylomeDB" id="A7RHR0"/>
<proteinExistence type="inferred from homology"/>
<dbReference type="OMA" id="PRHIINN"/>
<dbReference type="STRING" id="45351.A7RHR0"/>
<dbReference type="PANTHER" id="PTHR45698">
    <property type="entry name" value="TRACE AMINE-ASSOCIATED RECEPTOR 19N-RELATED"/>
    <property type="match status" value="1"/>
</dbReference>
<evidence type="ECO:0000256" key="5">
    <source>
        <dbReference type="RuleBase" id="RU000688"/>
    </source>
</evidence>
<comment type="subcellular location">
    <subcellularLocation>
        <location evidence="1">Membrane</location>
    </subcellularLocation>
</comment>
<feature type="transmembrane region" description="Helical" evidence="6">
    <location>
        <begin position="104"/>
        <end position="126"/>
    </location>
</feature>
<comment type="similarity">
    <text evidence="5">Belongs to the G-protein coupled receptor 1 family.</text>
</comment>
<dbReference type="FunCoup" id="A7RHR0">
    <property type="interactions" value="207"/>
</dbReference>
<accession>A7RHR0</accession>
<keyword evidence="4 6" id="KW-0472">Membrane</keyword>
<evidence type="ECO:0000256" key="3">
    <source>
        <dbReference type="ARBA" id="ARBA00022989"/>
    </source>
</evidence>
<evidence type="ECO:0000256" key="1">
    <source>
        <dbReference type="ARBA" id="ARBA00004370"/>
    </source>
</evidence>
<feature type="transmembrane region" description="Helical" evidence="6">
    <location>
        <begin position="21"/>
        <end position="41"/>
    </location>
</feature>
<keyword evidence="5" id="KW-0807">Transducer</keyword>